<dbReference type="EMBL" id="UINC01036288">
    <property type="protein sequence ID" value="SVB30022.1"/>
    <property type="molecule type" value="Genomic_DNA"/>
</dbReference>
<evidence type="ECO:0000313" key="3">
    <source>
        <dbReference type="EMBL" id="SVB30022.1"/>
    </source>
</evidence>
<evidence type="ECO:0000259" key="2">
    <source>
        <dbReference type="Pfam" id="PF01370"/>
    </source>
</evidence>
<feature type="non-terminal residue" evidence="3">
    <location>
        <position position="1"/>
    </location>
</feature>
<dbReference type="SUPFAM" id="SSF51735">
    <property type="entry name" value="NAD(P)-binding Rossmann-fold domains"/>
    <property type="match status" value="1"/>
</dbReference>
<sequence length="335" mass="37681">VTGGASFIGSHLVDKLVNLGSKVTVIDNLSSGKKENLSNSWNKIEFKKNDLEYITKSELDGLFKDQEIVFHLAAVHGGRGFITMHPADVSSNFSIDHHVFEGCKDSSVKNMVFASTACVYPTELQKEIGSDYTLKEEDSNPLNLDKNMSADIEYGWEKLMSEMQLHAFRKQYGLRGCPIRFVTAYGPRENETHAIIALIYKALEKMDPFEIWGDGKQERDFTYVEDIVSGSILAGEKISDMTPINLGTGQRYPIIDVVKMICSVLNWEPTEFKFDTTKPTGALSRALDNSRAKELLGWKPQFSLREGLEKTIKWYVDNHKIEGKVSDSLLLDHAN</sequence>
<gene>
    <name evidence="3" type="ORF">METZ01_LOCUS182876</name>
</gene>
<dbReference type="PANTHER" id="PTHR43000">
    <property type="entry name" value="DTDP-D-GLUCOSE 4,6-DEHYDRATASE-RELATED"/>
    <property type="match status" value="1"/>
</dbReference>
<dbReference type="InterPro" id="IPR001509">
    <property type="entry name" value="Epimerase_deHydtase"/>
</dbReference>
<dbReference type="Gene3D" id="3.90.25.10">
    <property type="entry name" value="UDP-galactose 4-epimerase, domain 1"/>
    <property type="match status" value="1"/>
</dbReference>
<comment type="similarity">
    <text evidence="1">Belongs to the NAD(P)-dependent epimerase/dehydratase family.</text>
</comment>
<organism evidence="3">
    <name type="scientific">marine metagenome</name>
    <dbReference type="NCBI Taxonomy" id="408172"/>
    <lineage>
        <taxon>unclassified sequences</taxon>
        <taxon>metagenomes</taxon>
        <taxon>ecological metagenomes</taxon>
    </lineage>
</organism>
<dbReference type="InterPro" id="IPR036291">
    <property type="entry name" value="NAD(P)-bd_dom_sf"/>
</dbReference>
<name>A0A382CVY6_9ZZZZ</name>
<protein>
    <recommendedName>
        <fullName evidence="2">NAD-dependent epimerase/dehydratase domain-containing protein</fullName>
    </recommendedName>
</protein>
<dbReference type="Pfam" id="PF01370">
    <property type="entry name" value="Epimerase"/>
    <property type="match status" value="1"/>
</dbReference>
<proteinExistence type="inferred from homology"/>
<dbReference type="Gene3D" id="3.40.50.720">
    <property type="entry name" value="NAD(P)-binding Rossmann-like Domain"/>
    <property type="match status" value="1"/>
</dbReference>
<dbReference type="AlphaFoldDB" id="A0A382CVY6"/>
<feature type="domain" description="NAD-dependent epimerase/dehydratase" evidence="2">
    <location>
        <begin position="1"/>
        <end position="246"/>
    </location>
</feature>
<evidence type="ECO:0000256" key="1">
    <source>
        <dbReference type="ARBA" id="ARBA00007637"/>
    </source>
</evidence>
<accession>A0A382CVY6</accession>
<reference evidence="3" key="1">
    <citation type="submission" date="2018-05" db="EMBL/GenBank/DDBJ databases">
        <authorList>
            <person name="Lanie J.A."/>
            <person name="Ng W.-L."/>
            <person name="Kazmierczak K.M."/>
            <person name="Andrzejewski T.M."/>
            <person name="Davidsen T.M."/>
            <person name="Wayne K.J."/>
            <person name="Tettelin H."/>
            <person name="Glass J.I."/>
            <person name="Rusch D."/>
            <person name="Podicherti R."/>
            <person name="Tsui H.-C.T."/>
            <person name="Winkler M.E."/>
        </authorList>
    </citation>
    <scope>NUCLEOTIDE SEQUENCE</scope>
</reference>